<dbReference type="Proteomes" id="UP000029779">
    <property type="component" value="Segment"/>
</dbReference>
<evidence type="ECO:0000313" key="2">
    <source>
        <dbReference type="Proteomes" id="UP000029779"/>
    </source>
</evidence>
<sequence>MSSIMKMNSILQLFDVRSPVAFHPSKLNPIVDSLNPDYENEQDRLYKAYQPSVVDVAQLDDFNRVYLDSLKKSAVTTKSICIDGMSAVGKSSIATRLDGKMLKPGSGSRLISRNSHPSSCMAYVFNFIKAMIEADKGGSVTLFDRLPFNTLMWNKIWLMLGRAEREGTIDEKHMFKYTDYLDSDVIESMAMLSFNIILVDSDFKRAAQRLRAREEGCDVERSQWWHYMPIQYFAYVALHARWPHLFYLIDLESFKGDQSAMQDYVVSLIKRIDCFASEGHDSIYKFEPIDMCTYTDAETGQRVPYVLCGDVKQERLRPLMDVSFTDGVKRFTLRQDDSAHFVRFHLVEPNGVLFEVVDKNRCKRYKLKRINNGKLFASAKVCDPIGLWNQLVELSDGVLIKNRVLRFKNNRSRFEFVKMLQKRV</sequence>
<gene>
    <name evidence="1" type="primary">orf32</name>
    <name evidence="1" type="ORF">Hz2V032</name>
</gene>
<dbReference type="Gene3D" id="3.40.50.300">
    <property type="entry name" value="P-loop containing nucleotide triphosphate hydrolases"/>
    <property type="match status" value="1"/>
</dbReference>
<dbReference type="OrthoDB" id="9207at10239"/>
<organism evidence="1 2">
    <name type="scientific">Helicoverpa zea nudivirus 2</name>
    <name type="common">HzNV-2</name>
    <dbReference type="NCBI Taxonomy" id="1128424"/>
    <lineage>
        <taxon>Viruses</taxon>
        <taxon>Viruses incertae sedis</taxon>
        <taxon>Naldaviricetes</taxon>
        <taxon>Lefavirales</taxon>
        <taxon>Nudiviridae</taxon>
        <taxon>Betanudivirus</taxon>
        <taxon>Betanudivirus hezeae</taxon>
    </lineage>
</organism>
<dbReference type="EMBL" id="JN418988">
    <property type="protein sequence ID" value="AEW69581.1"/>
    <property type="molecule type" value="Genomic_DNA"/>
</dbReference>
<dbReference type="InterPro" id="IPR027417">
    <property type="entry name" value="P-loop_NTPase"/>
</dbReference>
<dbReference type="GeneID" id="11536518"/>
<dbReference type="KEGG" id="vg:11536518"/>
<proteinExistence type="predicted"/>
<reference evidence="1 2" key="1">
    <citation type="journal article" date="2012" name="Viruses">
        <title>Analysis of the Genome of the Sexually Transmitted Insect Virus Helicoverpa zea Nudivirus 2.</title>
        <authorList>
            <person name="Burand J.P."/>
            <person name="Kim W."/>
            <person name="Afonso C.L."/>
            <person name="Tulman E.R."/>
            <person name="Kutish G.F."/>
            <person name="Lu Z."/>
            <person name="Rock D.L."/>
        </authorList>
    </citation>
    <scope>NUCLEOTIDE SEQUENCE [LARGE SCALE GENOMIC DNA]</scope>
    <source>
        <strain evidence="1">MS1</strain>
    </source>
</reference>
<dbReference type="SUPFAM" id="SSF52540">
    <property type="entry name" value="P-loop containing nucleoside triphosphate hydrolases"/>
    <property type="match status" value="1"/>
</dbReference>
<keyword evidence="2" id="KW-1185">Reference proteome</keyword>
<protein>
    <submittedName>
        <fullName evidence="1">Uncharacterized protein</fullName>
    </submittedName>
</protein>
<organismHost>
    <name type="scientific">Helicoverpa zea</name>
    <name type="common">Corn earworm moth</name>
    <name type="synonym">Heliothis zea</name>
    <dbReference type="NCBI Taxonomy" id="7113"/>
</organismHost>
<dbReference type="RefSeq" id="YP_004956780.1">
    <property type="nucleotide sequence ID" value="NC_004156.2"/>
</dbReference>
<evidence type="ECO:0000313" key="1">
    <source>
        <dbReference type="EMBL" id="AEW69581.1"/>
    </source>
</evidence>
<name>G9I058_HZNV2</name>
<accession>G9I058</accession>